<evidence type="ECO:0000313" key="1">
    <source>
        <dbReference type="EMBL" id="GCC39574.1"/>
    </source>
</evidence>
<evidence type="ECO:0000313" key="2">
    <source>
        <dbReference type="Proteomes" id="UP000287033"/>
    </source>
</evidence>
<gene>
    <name evidence="1" type="ORF">chiPu_0023465</name>
</gene>
<sequence>MERTTVDRTACIKDGDVAARIIKDGDVAARMLLRTVPSLIQASCCVWSQ</sequence>
<dbReference type="EMBL" id="BEZZ01021331">
    <property type="protein sequence ID" value="GCC39574.1"/>
    <property type="molecule type" value="Genomic_DNA"/>
</dbReference>
<keyword evidence="2" id="KW-1185">Reference proteome</keyword>
<dbReference type="AlphaFoldDB" id="A0A401TAD4"/>
<feature type="non-terminal residue" evidence="1">
    <location>
        <position position="49"/>
    </location>
</feature>
<proteinExistence type="predicted"/>
<comment type="caution">
    <text evidence="1">The sequence shown here is derived from an EMBL/GenBank/DDBJ whole genome shotgun (WGS) entry which is preliminary data.</text>
</comment>
<protein>
    <submittedName>
        <fullName evidence="1">Uncharacterized protein</fullName>
    </submittedName>
</protein>
<dbReference type="Proteomes" id="UP000287033">
    <property type="component" value="Unassembled WGS sequence"/>
</dbReference>
<organism evidence="1 2">
    <name type="scientific">Chiloscyllium punctatum</name>
    <name type="common">Brownbanded bambooshark</name>
    <name type="synonym">Hemiscyllium punctatum</name>
    <dbReference type="NCBI Taxonomy" id="137246"/>
    <lineage>
        <taxon>Eukaryota</taxon>
        <taxon>Metazoa</taxon>
        <taxon>Chordata</taxon>
        <taxon>Craniata</taxon>
        <taxon>Vertebrata</taxon>
        <taxon>Chondrichthyes</taxon>
        <taxon>Elasmobranchii</taxon>
        <taxon>Galeomorphii</taxon>
        <taxon>Galeoidea</taxon>
        <taxon>Orectolobiformes</taxon>
        <taxon>Hemiscylliidae</taxon>
        <taxon>Chiloscyllium</taxon>
    </lineage>
</organism>
<accession>A0A401TAD4</accession>
<reference evidence="1 2" key="1">
    <citation type="journal article" date="2018" name="Nat. Ecol. Evol.">
        <title>Shark genomes provide insights into elasmobranch evolution and the origin of vertebrates.</title>
        <authorList>
            <person name="Hara Y"/>
            <person name="Yamaguchi K"/>
            <person name="Onimaru K"/>
            <person name="Kadota M"/>
            <person name="Koyanagi M"/>
            <person name="Keeley SD"/>
            <person name="Tatsumi K"/>
            <person name="Tanaka K"/>
            <person name="Motone F"/>
            <person name="Kageyama Y"/>
            <person name="Nozu R"/>
            <person name="Adachi N"/>
            <person name="Nishimura O"/>
            <person name="Nakagawa R"/>
            <person name="Tanegashima C"/>
            <person name="Kiyatake I"/>
            <person name="Matsumoto R"/>
            <person name="Murakumo K"/>
            <person name="Nishida K"/>
            <person name="Terakita A"/>
            <person name="Kuratani S"/>
            <person name="Sato K"/>
            <person name="Hyodo S Kuraku.S."/>
        </authorList>
    </citation>
    <scope>NUCLEOTIDE SEQUENCE [LARGE SCALE GENOMIC DNA]</scope>
</reference>
<name>A0A401TAD4_CHIPU</name>